<dbReference type="SUPFAM" id="SSF48452">
    <property type="entry name" value="TPR-like"/>
    <property type="match status" value="1"/>
</dbReference>
<keyword evidence="1" id="KW-0479">Metal-binding</keyword>
<proteinExistence type="predicted"/>
<evidence type="ECO:0000313" key="6">
    <source>
        <dbReference type="EMBL" id="KAK3085450.1"/>
    </source>
</evidence>
<dbReference type="PANTHER" id="PTHR12197">
    <property type="entry name" value="HISTONE-LYSINE N-METHYLTRANSFERASE SMYD"/>
    <property type="match status" value="1"/>
</dbReference>
<evidence type="ECO:0000256" key="3">
    <source>
        <dbReference type="ARBA" id="ARBA00022833"/>
    </source>
</evidence>
<dbReference type="Gene3D" id="1.10.220.160">
    <property type="match status" value="1"/>
</dbReference>
<keyword evidence="3" id="KW-0862">Zinc</keyword>
<dbReference type="SUPFAM" id="SSF144232">
    <property type="entry name" value="HIT/MYND zinc finger-like"/>
    <property type="match status" value="1"/>
</dbReference>
<feature type="domain" description="MYND-type" evidence="5">
    <location>
        <begin position="28"/>
        <end position="66"/>
    </location>
</feature>
<dbReference type="SUPFAM" id="SSF82199">
    <property type="entry name" value="SET domain"/>
    <property type="match status" value="1"/>
</dbReference>
<dbReference type="InterPro" id="IPR050869">
    <property type="entry name" value="H3K4_H4K5_MeTrfase"/>
</dbReference>
<dbReference type="InterPro" id="IPR046341">
    <property type="entry name" value="SET_dom_sf"/>
</dbReference>
<dbReference type="PROSITE" id="PS50865">
    <property type="entry name" value="ZF_MYND_2"/>
    <property type="match status" value="1"/>
</dbReference>
<dbReference type="Gene3D" id="2.170.270.10">
    <property type="entry name" value="SET domain"/>
    <property type="match status" value="1"/>
</dbReference>
<dbReference type="Proteomes" id="UP001186944">
    <property type="component" value="Unassembled WGS sequence"/>
</dbReference>
<evidence type="ECO:0000256" key="1">
    <source>
        <dbReference type="ARBA" id="ARBA00022723"/>
    </source>
</evidence>
<dbReference type="InterPro" id="IPR002893">
    <property type="entry name" value="Znf_MYND"/>
</dbReference>
<keyword evidence="7" id="KW-1185">Reference proteome</keyword>
<evidence type="ECO:0000256" key="2">
    <source>
        <dbReference type="ARBA" id="ARBA00022771"/>
    </source>
</evidence>
<reference evidence="6" key="1">
    <citation type="submission" date="2019-08" db="EMBL/GenBank/DDBJ databases">
        <title>The improved chromosome-level genome for the pearl oyster Pinctada fucata martensii using PacBio sequencing and Hi-C.</title>
        <authorList>
            <person name="Zheng Z."/>
        </authorList>
    </citation>
    <scope>NUCLEOTIDE SEQUENCE</scope>
    <source>
        <strain evidence="6">ZZ-2019</strain>
        <tissue evidence="6">Adductor muscle</tissue>
    </source>
</reference>
<keyword evidence="2 4" id="KW-0863">Zinc-finger</keyword>
<dbReference type="GO" id="GO:0005634">
    <property type="term" value="C:nucleus"/>
    <property type="evidence" value="ECO:0007669"/>
    <property type="project" value="TreeGrafter"/>
</dbReference>
<name>A0AA88XJB8_PINIB</name>
<evidence type="ECO:0000256" key="4">
    <source>
        <dbReference type="PROSITE-ProRule" id="PRU00134"/>
    </source>
</evidence>
<evidence type="ECO:0000313" key="7">
    <source>
        <dbReference type="Proteomes" id="UP001186944"/>
    </source>
</evidence>
<accession>A0AA88XJB8</accession>
<protein>
    <recommendedName>
        <fullName evidence="5">MYND-type domain-containing protein</fullName>
    </recommendedName>
</protein>
<dbReference type="Gene3D" id="6.10.140.2220">
    <property type="match status" value="1"/>
</dbReference>
<sequence length="445" mass="50772">MKVEHGAVIQKFKPFVTVLSNENHGSYCESCFLKRTSLKSCTACKTIKYCGVQCQRREWNIHKLECKCLKNTAPNVPLPSVRMMLRLIIKEKLDCEDDQGDYGIWRRGFADLMSHSDDIKTDSKRCEQLTQIMFTLSSLTKGVMELPSAQHILEIFGKMLTNSFTICNGEIQSLGVGLYLGASWIDHSCDPNAVIVFEGNTLVLRAVKAIQILSTRDISVSYIDLLPTTKDRKDALREQYYFECTCSHCSNCDIMDQKKLCIKCQDNSCTGFCVKTGNTFQCCNKCGLSISENNSLLEEFEKETENKLTEIKEAKDSKDADLVLRLAKQYRNKYNRILHPLSLRHTKLADAMFDACIDLGNWTDALVYGLQTIEPYRQYYPSFSPILGVQYMKIGKLQLYLQRFQDALNSLKKAESIISVTHGKDHSLYVELAEMLHQTCQEMQM</sequence>
<dbReference type="InterPro" id="IPR011990">
    <property type="entry name" value="TPR-like_helical_dom_sf"/>
</dbReference>
<dbReference type="Gene3D" id="1.25.40.10">
    <property type="entry name" value="Tetratricopeptide repeat domain"/>
    <property type="match status" value="1"/>
</dbReference>
<dbReference type="GO" id="GO:0008270">
    <property type="term" value="F:zinc ion binding"/>
    <property type="evidence" value="ECO:0007669"/>
    <property type="project" value="UniProtKB-KW"/>
</dbReference>
<dbReference type="Pfam" id="PF01753">
    <property type="entry name" value="zf-MYND"/>
    <property type="match status" value="1"/>
</dbReference>
<organism evidence="6 7">
    <name type="scientific">Pinctada imbricata</name>
    <name type="common">Atlantic pearl-oyster</name>
    <name type="synonym">Pinctada martensii</name>
    <dbReference type="NCBI Taxonomy" id="66713"/>
    <lineage>
        <taxon>Eukaryota</taxon>
        <taxon>Metazoa</taxon>
        <taxon>Spiralia</taxon>
        <taxon>Lophotrochozoa</taxon>
        <taxon>Mollusca</taxon>
        <taxon>Bivalvia</taxon>
        <taxon>Autobranchia</taxon>
        <taxon>Pteriomorphia</taxon>
        <taxon>Pterioida</taxon>
        <taxon>Pterioidea</taxon>
        <taxon>Pteriidae</taxon>
        <taxon>Pinctada</taxon>
    </lineage>
</organism>
<evidence type="ECO:0000259" key="5">
    <source>
        <dbReference type="PROSITE" id="PS50865"/>
    </source>
</evidence>
<dbReference type="EMBL" id="VSWD01000012">
    <property type="protein sequence ID" value="KAK3085450.1"/>
    <property type="molecule type" value="Genomic_DNA"/>
</dbReference>
<dbReference type="PANTHER" id="PTHR12197:SF251">
    <property type="entry name" value="EG:BACR7C10.4 PROTEIN"/>
    <property type="match status" value="1"/>
</dbReference>
<dbReference type="Gene3D" id="1.25.40.970">
    <property type="match status" value="1"/>
</dbReference>
<gene>
    <name evidence="6" type="ORF">FSP39_003553</name>
</gene>
<dbReference type="AlphaFoldDB" id="A0AA88XJB8"/>
<comment type="caution">
    <text evidence="6">The sequence shown here is derived from an EMBL/GenBank/DDBJ whole genome shotgun (WGS) entry which is preliminary data.</text>
</comment>